<dbReference type="Proteomes" id="UP001497453">
    <property type="component" value="Chromosome 9"/>
</dbReference>
<name>A0ABP1EEW8_9APHY</name>
<sequence length="116" mass="13160">MGANDVAGACRVSRSWSKGITSLLYKHVTLATPEQVRLFLRILRTSQCPIELVEKIIPVDHRKISMDQNVDTYNRRVLVQMREDVRSVFSIRKGVQGFTVNFNRTSDPIGDVVAKD</sequence>
<evidence type="ECO:0000313" key="2">
    <source>
        <dbReference type="Proteomes" id="UP001497453"/>
    </source>
</evidence>
<gene>
    <name evidence="1" type="ORF">GFSPODELE1_LOCUS11231</name>
</gene>
<organism evidence="1 2">
    <name type="scientific">Somion occarium</name>
    <dbReference type="NCBI Taxonomy" id="3059160"/>
    <lineage>
        <taxon>Eukaryota</taxon>
        <taxon>Fungi</taxon>
        <taxon>Dikarya</taxon>
        <taxon>Basidiomycota</taxon>
        <taxon>Agaricomycotina</taxon>
        <taxon>Agaricomycetes</taxon>
        <taxon>Polyporales</taxon>
        <taxon>Cerrenaceae</taxon>
        <taxon>Somion</taxon>
    </lineage>
</organism>
<reference evidence="2" key="1">
    <citation type="submission" date="2024-04" db="EMBL/GenBank/DDBJ databases">
        <authorList>
            <person name="Shaw F."/>
            <person name="Minotto A."/>
        </authorList>
    </citation>
    <scope>NUCLEOTIDE SEQUENCE [LARGE SCALE GENOMIC DNA]</scope>
</reference>
<proteinExistence type="predicted"/>
<evidence type="ECO:0000313" key="1">
    <source>
        <dbReference type="EMBL" id="CAL1717459.1"/>
    </source>
</evidence>
<protein>
    <submittedName>
        <fullName evidence="1">Uncharacterized protein</fullName>
    </submittedName>
</protein>
<keyword evidence="2" id="KW-1185">Reference proteome</keyword>
<accession>A0ABP1EEW8</accession>
<dbReference type="EMBL" id="OZ037952">
    <property type="protein sequence ID" value="CAL1717459.1"/>
    <property type="molecule type" value="Genomic_DNA"/>
</dbReference>